<dbReference type="GO" id="GO:0000156">
    <property type="term" value="F:phosphorelay response regulator activity"/>
    <property type="evidence" value="ECO:0007669"/>
    <property type="project" value="TreeGrafter"/>
</dbReference>
<dbReference type="Gene3D" id="3.40.50.2300">
    <property type="match status" value="1"/>
</dbReference>
<dbReference type="PANTHER" id="PTHR48111:SF50">
    <property type="entry name" value="KDP OPERON TRANSCRIPTIONAL REGULATORY PROTEIN KDPE"/>
    <property type="match status" value="1"/>
</dbReference>
<dbReference type="InterPro" id="IPR001867">
    <property type="entry name" value="OmpR/PhoB-type_DNA-bd"/>
</dbReference>
<dbReference type="InterPro" id="IPR036388">
    <property type="entry name" value="WH-like_DNA-bd_sf"/>
</dbReference>
<dbReference type="EMBL" id="PXYW01000040">
    <property type="protein sequence ID" value="PSR32466.1"/>
    <property type="molecule type" value="Genomic_DNA"/>
</dbReference>
<sequence>MTILIIDDEPQIRRVLRVMLQAQGYHIVEAATGADGLVFAFTTDPDCILLDISLPDLQGIDVLQSIRRQSDVPVIILTIHEEEQQKVRALDLGADDYVTKPFGARELMARIRVALRHRASTSSPAVIQVGPVIMDFERRLVERHGEPVRLTPIEYDLLRELASNLGRVLTHRHLLQQVWGDATDTTDAHYLRIYIGHLRKKIEDDPARPQLIITEPGVGYRMTEPE</sequence>
<reference evidence="12 13" key="1">
    <citation type="journal article" date="2014" name="BMC Genomics">
        <title>Comparison of environmental and isolate Sulfobacillus genomes reveals diverse carbon, sulfur, nitrogen, and hydrogen metabolisms.</title>
        <authorList>
            <person name="Justice N.B."/>
            <person name="Norman A."/>
            <person name="Brown C.T."/>
            <person name="Singh A."/>
            <person name="Thomas B.C."/>
            <person name="Banfield J.F."/>
        </authorList>
    </citation>
    <scope>NUCLEOTIDE SEQUENCE [LARGE SCALE GENOMIC DNA]</scope>
    <source>
        <strain evidence="12">AMDSBA4</strain>
    </source>
</reference>
<evidence type="ECO:0000259" key="11">
    <source>
        <dbReference type="PROSITE" id="PS51755"/>
    </source>
</evidence>
<dbReference type="Proteomes" id="UP000242972">
    <property type="component" value="Unassembled WGS sequence"/>
</dbReference>
<evidence type="ECO:0000256" key="1">
    <source>
        <dbReference type="ARBA" id="ARBA00018672"/>
    </source>
</evidence>
<evidence type="ECO:0000256" key="3">
    <source>
        <dbReference type="ARBA" id="ARBA00023012"/>
    </source>
</evidence>
<keyword evidence="6" id="KW-0804">Transcription</keyword>
<dbReference type="SMART" id="SM00448">
    <property type="entry name" value="REC"/>
    <property type="match status" value="1"/>
</dbReference>
<dbReference type="AlphaFoldDB" id="A0A2T2XDD8"/>
<keyword evidence="5 9" id="KW-0238">DNA-binding</keyword>
<evidence type="ECO:0000313" key="13">
    <source>
        <dbReference type="Proteomes" id="UP000242972"/>
    </source>
</evidence>
<evidence type="ECO:0000256" key="8">
    <source>
        <dbReference type="PROSITE-ProRule" id="PRU00169"/>
    </source>
</evidence>
<feature type="domain" description="Response regulatory" evidence="10">
    <location>
        <begin position="2"/>
        <end position="115"/>
    </location>
</feature>
<dbReference type="PANTHER" id="PTHR48111">
    <property type="entry name" value="REGULATOR OF RPOS"/>
    <property type="match status" value="1"/>
</dbReference>
<keyword evidence="3" id="KW-0902">Two-component regulatory system</keyword>
<dbReference type="Pfam" id="PF00486">
    <property type="entry name" value="Trans_reg_C"/>
    <property type="match status" value="1"/>
</dbReference>
<feature type="modified residue" description="4-aspartylphosphate" evidence="8">
    <location>
        <position position="51"/>
    </location>
</feature>
<dbReference type="GO" id="GO:0006355">
    <property type="term" value="P:regulation of DNA-templated transcription"/>
    <property type="evidence" value="ECO:0007669"/>
    <property type="project" value="InterPro"/>
</dbReference>
<comment type="function">
    <text evidence="7">May play the central regulatory role in sporulation. It may be an element of the effector pathway responsible for the activation of sporulation genes in response to nutritional stress. Spo0A may act in concert with spo0H (a sigma factor) to control the expression of some genes that are critical to the sporulation process.</text>
</comment>
<feature type="domain" description="OmpR/PhoB-type" evidence="11">
    <location>
        <begin position="124"/>
        <end position="224"/>
    </location>
</feature>
<evidence type="ECO:0000259" key="10">
    <source>
        <dbReference type="PROSITE" id="PS50110"/>
    </source>
</evidence>
<keyword evidence="2 8" id="KW-0597">Phosphoprotein</keyword>
<proteinExistence type="predicted"/>
<dbReference type="InterPro" id="IPR001789">
    <property type="entry name" value="Sig_transdc_resp-reg_receiver"/>
</dbReference>
<accession>A0A2T2XDD8</accession>
<dbReference type="Gene3D" id="6.10.250.690">
    <property type="match status" value="1"/>
</dbReference>
<evidence type="ECO:0000256" key="7">
    <source>
        <dbReference type="ARBA" id="ARBA00024867"/>
    </source>
</evidence>
<evidence type="ECO:0000256" key="6">
    <source>
        <dbReference type="ARBA" id="ARBA00023163"/>
    </source>
</evidence>
<dbReference type="PROSITE" id="PS50110">
    <property type="entry name" value="RESPONSE_REGULATORY"/>
    <property type="match status" value="1"/>
</dbReference>
<comment type="caution">
    <text evidence="12">The sequence shown here is derived from an EMBL/GenBank/DDBJ whole genome shotgun (WGS) entry which is preliminary data.</text>
</comment>
<organism evidence="12 13">
    <name type="scientific">Sulfobacillus benefaciens</name>
    <dbReference type="NCBI Taxonomy" id="453960"/>
    <lineage>
        <taxon>Bacteria</taxon>
        <taxon>Bacillati</taxon>
        <taxon>Bacillota</taxon>
        <taxon>Clostridia</taxon>
        <taxon>Eubacteriales</taxon>
        <taxon>Clostridiales Family XVII. Incertae Sedis</taxon>
        <taxon>Sulfobacillus</taxon>
    </lineage>
</organism>
<dbReference type="SUPFAM" id="SSF52172">
    <property type="entry name" value="CheY-like"/>
    <property type="match status" value="1"/>
</dbReference>
<evidence type="ECO:0000256" key="4">
    <source>
        <dbReference type="ARBA" id="ARBA00023015"/>
    </source>
</evidence>
<feature type="DNA-binding region" description="OmpR/PhoB-type" evidence="9">
    <location>
        <begin position="124"/>
        <end position="224"/>
    </location>
</feature>
<dbReference type="PROSITE" id="PS51755">
    <property type="entry name" value="OMPR_PHOB"/>
    <property type="match status" value="1"/>
</dbReference>
<dbReference type="Gene3D" id="1.10.10.10">
    <property type="entry name" value="Winged helix-like DNA-binding domain superfamily/Winged helix DNA-binding domain"/>
    <property type="match status" value="1"/>
</dbReference>
<dbReference type="CDD" id="cd00383">
    <property type="entry name" value="trans_reg_C"/>
    <property type="match status" value="1"/>
</dbReference>
<evidence type="ECO:0000256" key="9">
    <source>
        <dbReference type="PROSITE-ProRule" id="PRU01091"/>
    </source>
</evidence>
<evidence type="ECO:0000313" key="12">
    <source>
        <dbReference type="EMBL" id="PSR32466.1"/>
    </source>
</evidence>
<dbReference type="FunFam" id="3.40.50.2300:FF:000001">
    <property type="entry name" value="DNA-binding response regulator PhoB"/>
    <property type="match status" value="1"/>
</dbReference>
<dbReference type="GO" id="GO:0032993">
    <property type="term" value="C:protein-DNA complex"/>
    <property type="evidence" value="ECO:0007669"/>
    <property type="project" value="TreeGrafter"/>
</dbReference>
<evidence type="ECO:0000256" key="2">
    <source>
        <dbReference type="ARBA" id="ARBA00022553"/>
    </source>
</evidence>
<keyword evidence="4" id="KW-0805">Transcription regulation</keyword>
<dbReference type="InterPro" id="IPR011006">
    <property type="entry name" value="CheY-like_superfamily"/>
</dbReference>
<gene>
    <name evidence="12" type="ORF">C7B46_14190</name>
</gene>
<dbReference type="SMART" id="SM00862">
    <property type="entry name" value="Trans_reg_C"/>
    <property type="match status" value="1"/>
</dbReference>
<dbReference type="Pfam" id="PF00072">
    <property type="entry name" value="Response_reg"/>
    <property type="match status" value="1"/>
</dbReference>
<dbReference type="InterPro" id="IPR039420">
    <property type="entry name" value="WalR-like"/>
</dbReference>
<dbReference type="GO" id="GO:0000976">
    <property type="term" value="F:transcription cis-regulatory region binding"/>
    <property type="evidence" value="ECO:0007669"/>
    <property type="project" value="TreeGrafter"/>
</dbReference>
<name>A0A2T2XDD8_9FIRM</name>
<protein>
    <recommendedName>
        <fullName evidence="1">Stage 0 sporulation protein A homolog</fullName>
    </recommendedName>
</protein>
<dbReference type="GO" id="GO:0005829">
    <property type="term" value="C:cytosol"/>
    <property type="evidence" value="ECO:0007669"/>
    <property type="project" value="TreeGrafter"/>
</dbReference>
<evidence type="ECO:0000256" key="5">
    <source>
        <dbReference type="ARBA" id="ARBA00023125"/>
    </source>
</evidence>